<evidence type="ECO:0000259" key="3">
    <source>
        <dbReference type="PROSITE" id="PS50883"/>
    </source>
</evidence>
<dbReference type="Gene3D" id="3.40.190.10">
    <property type="entry name" value="Periplasmic binding protein-like II"/>
    <property type="match status" value="1"/>
</dbReference>
<sequence>MTGWKKCILAAGVILAVLRPATVKAADEIYAAGAPDAWPLEYYKKGEYQGILPELLEEAAQAAGIKVSYVRPSKEDNRLALAENVQVDVIWSYGLTEEEMEQAGLVLGSPVLTFTEDGEKKEICPAYSKSMPRVSQELIEEQLGRLDRAQIEGRYLVYAKKGHEKGSLSYLYRYVIPGCLAAAVVVLLIMPFILAKRKRQIETLACLDDVTKKGNFAVWKKRYLECIQDGNREHFAVLYLYTGADIVSQIYGYDEGEAALRLISNICMDSIDQSAEAAARFNEFSFVFFVQYTSVDALKQRVQDMEDSLEEEFHRAGKRYFLELHVGIYRLTGADSDPLKTLQYSEIAMRYARKHYLPYVLYDEAVEQETISGYAMGHEAVHGLMHQEFIMYLQPIVDLKNGEICGAEALARWENPNRGLLGPEKFLRVMKKKQLVGKMNMEIYRQGCHFLIIPGLRPT</sequence>
<feature type="signal peptide" evidence="2">
    <location>
        <begin position="1"/>
        <end position="25"/>
    </location>
</feature>
<dbReference type="InterPro" id="IPR050706">
    <property type="entry name" value="Cyclic-di-GMP_PDE-like"/>
</dbReference>
<feature type="transmembrane region" description="Helical" evidence="1">
    <location>
        <begin position="174"/>
        <end position="194"/>
    </location>
</feature>
<dbReference type="Gene3D" id="3.30.70.270">
    <property type="match status" value="1"/>
</dbReference>
<protein>
    <submittedName>
        <fullName evidence="4">EAL domain-containing protein</fullName>
    </submittedName>
</protein>
<reference evidence="4 5" key="1">
    <citation type="submission" date="2021-06" db="EMBL/GenBank/DDBJ databases">
        <title>Faecalicatena sp. nov. isolated from porcine feces.</title>
        <authorList>
            <person name="Oh B.S."/>
            <person name="Lee J.H."/>
        </authorList>
    </citation>
    <scope>NUCLEOTIDE SEQUENCE [LARGE SCALE GENOMIC DNA]</scope>
    <source>
        <strain evidence="4 5">AGMB00832</strain>
    </source>
</reference>
<dbReference type="SUPFAM" id="SSF141868">
    <property type="entry name" value="EAL domain-like"/>
    <property type="match status" value="1"/>
</dbReference>
<dbReference type="Proteomes" id="UP000723714">
    <property type="component" value="Unassembled WGS sequence"/>
</dbReference>
<keyword evidence="1" id="KW-0472">Membrane</keyword>
<dbReference type="InterPro" id="IPR000160">
    <property type="entry name" value="GGDEF_dom"/>
</dbReference>
<evidence type="ECO:0000313" key="4">
    <source>
        <dbReference type="EMBL" id="MBU3876678.1"/>
    </source>
</evidence>
<feature type="chain" id="PRO_5045049788" evidence="2">
    <location>
        <begin position="26"/>
        <end position="459"/>
    </location>
</feature>
<proteinExistence type="predicted"/>
<dbReference type="InterPro" id="IPR001638">
    <property type="entry name" value="Solute-binding_3/MltF_N"/>
</dbReference>
<keyword evidence="5" id="KW-1185">Reference proteome</keyword>
<gene>
    <name evidence="4" type="ORF">HGO97_012770</name>
</gene>
<dbReference type="SMART" id="SM00267">
    <property type="entry name" value="GGDEF"/>
    <property type="match status" value="1"/>
</dbReference>
<evidence type="ECO:0000256" key="2">
    <source>
        <dbReference type="SAM" id="SignalP"/>
    </source>
</evidence>
<dbReference type="SUPFAM" id="SSF53850">
    <property type="entry name" value="Periplasmic binding protein-like II"/>
    <property type="match status" value="1"/>
</dbReference>
<dbReference type="InterPro" id="IPR035919">
    <property type="entry name" value="EAL_sf"/>
</dbReference>
<dbReference type="PANTHER" id="PTHR33121">
    <property type="entry name" value="CYCLIC DI-GMP PHOSPHODIESTERASE PDEF"/>
    <property type="match status" value="1"/>
</dbReference>
<dbReference type="Pfam" id="PF00990">
    <property type="entry name" value="GGDEF"/>
    <property type="match status" value="1"/>
</dbReference>
<accession>A0ABS6D517</accession>
<dbReference type="Pfam" id="PF00497">
    <property type="entry name" value="SBP_bac_3"/>
    <property type="match status" value="1"/>
</dbReference>
<evidence type="ECO:0000256" key="1">
    <source>
        <dbReference type="SAM" id="Phobius"/>
    </source>
</evidence>
<dbReference type="Pfam" id="PF00563">
    <property type="entry name" value="EAL"/>
    <property type="match status" value="1"/>
</dbReference>
<feature type="domain" description="EAL" evidence="3">
    <location>
        <begin position="373"/>
        <end position="459"/>
    </location>
</feature>
<dbReference type="PANTHER" id="PTHR33121:SF82">
    <property type="entry name" value="SIGNAL TRANSDUCTION PROTEIN CONTAINING A EAL DOMAIN"/>
    <property type="match status" value="1"/>
</dbReference>
<keyword evidence="2" id="KW-0732">Signal</keyword>
<organism evidence="4 5">
    <name type="scientific">Faecalicatena faecalis</name>
    <dbReference type="NCBI Taxonomy" id="2726362"/>
    <lineage>
        <taxon>Bacteria</taxon>
        <taxon>Bacillati</taxon>
        <taxon>Bacillota</taxon>
        <taxon>Clostridia</taxon>
        <taxon>Lachnospirales</taxon>
        <taxon>Lachnospiraceae</taxon>
        <taxon>Faecalicatena</taxon>
    </lineage>
</organism>
<dbReference type="PROSITE" id="PS50883">
    <property type="entry name" value="EAL"/>
    <property type="match status" value="1"/>
</dbReference>
<keyword evidence="1" id="KW-1133">Transmembrane helix</keyword>
<dbReference type="EMBL" id="JABACJ020000011">
    <property type="protein sequence ID" value="MBU3876678.1"/>
    <property type="molecule type" value="Genomic_DNA"/>
</dbReference>
<name>A0ABS6D517_9FIRM</name>
<comment type="caution">
    <text evidence="4">The sequence shown here is derived from an EMBL/GenBank/DDBJ whole genome shotgun (WGS) entry which is preliminary data.</text>
</comment>
<evidence type="ECO:0000313" key="5">
    <source>
        <dbReference type="Proteomes" id="UP000723714"/>
    </source>
</evidence>
<dbReference type="InterPro" id="IPR029787">
    <property type="entry name" value="Nucleotide_cyclase"/>
</dbReference>
<keyword evidence="1" id="KW-0812">Transmembrane</keyword>
<dbReference type="Gene3D" id="3.20.20.450">
    <property type="entry name" value="EAL domain"/>
    <property type="match status" value="1"/>
</dbReference>
<dbReference type="InterPro" id="IPR001633">
    <property type="entry name" value="EAL_dom"/>
</dbReference>
<dbReference type="SUPFAM" id="SSF55073">
    <property type="entry name" value="Nucleotide cyclase"/>
    <property type="match status" value="1"/>
</dbReference>
<dbReference type="InterPro" id="IPR043128">
    <property type="entry name" value="Rev_trsase/Diguanyl_cyclase"/>
</dbReference>